<name>A0A1X7U5E5_AMPQE</name>
<sequence>MEQTPTSRVQAFTKLIVLPLGQGALAGQTINFHANVSETFNSFPRPLKCDGVVLVKPLESKSTKAPVSPGDQIGSTSSGPESARASSSTNSACANTAQSSTFTST</sequence>
<organism evidence="2">
    <name type="scientific">Amphimedon queenslandica</name>
    <name type="common">Sponge</name>
    <dbReference type="NCBI Taxonomy" id="400682"/>
    <lineage>
        <taxon>Eukaryota</taxon>
        <taxon>Metazoa</taxon>
        <taxon>Porifera</taxon>
        <taxon>Demospongiae</taxon>
        <taxon>Heteroscleromorpha</taxon>
        <taxon>Haplosclerida</taxon>
        <taxon>Niphatidae</taxon>
        <taxon>Amphimedon</taxon>
    </lineage>
</organism>
<accession>A0A1X7U5E5</accession>
<dbReference type="InParanoid" id="A0A1X7U5E5"/>
<protein>
    <submittedName>
        <fullName evidence="2">Uncharacterized protein</fullName>
    </submittedName>
</protein>
<dbReference type="AlphaFoldDB" id="A0A1X7U5E5"/>
<dbReference type="EnsemblMetazoa" id="Aqu2.1.23132_001">
    <property type="protein sequence ID" value="Aqu2.1.23132_001"/>
    <property type="gene ID" value="Aqu2.1.23132"/>
</dbReference>
<evidence type="ECO:0000256" key="1">
    <source>
        <dbReference type="SAM" id="MobiDB-lite"/>
    </source>
</evidence>
<feature type="region of interest" description="Disordered" evidence="1">
    <location>
        <begin position="60"/>
        <end position="105"/>
    </location>
</feature>
<evidence type="ECO:0000313" key="2">
    <source>
        <dbReference type="EnsemblMetazoa" id="Aqu2.1.23132_001"/>
    </source>
</evidence>
<proteinExistence type="predicted"/>
<reference evidence="2" key="1">
    <citation type="submission" date="2017-05" db="UniProtKB">
        <authorList>
            <consortium name="EnsemblMetazoa"/>
        </authorList>
    </citation>
    <scope>IDENTIFICATION</scope>
</reference>
<feature type="compositionally biased region" description="Low complexity" evidence="1">
    <location>
        <begin position="75"/>
        <end position="105"/>
    </location>
</feature>